<reference evidence="1" key="1">
    <citation type="submission" date="2023-10" db="EMBL/GenBank/DDBJ databases">
        <authorList>
            <person name="Domelevo Entfellner J.-B."/>
        </authorList>
    </citation>
    <scope>NUCLEOTIDE SEQUENCE</scope>
</reference>
<dbReference type="EMBL" id="OY731406">
    <property type="protein sequence ID" value="CAJ1975487.1"/>
    <property type="molecule type" value="Genomic_DNA"/>
</dbReference>
<organism evidence="1 2">
    <name type="scientific">Sphenostylis stenocarpa</name>
    <dbReference type="NCBI Taxonomy" id="92480"/>
    <lineage>
        <taxon>Eukaryota</taxon>
        <taxon>Viridiplantae</taxon>
        <taxon>Streptophyta</taxon>
        <taxon>Embryophyta</taxon>
        <taxon>Tracheophyta</taxon>
        <taxon>Spermatophyta</taxon>
        <taxon>Magnoliopsida</taxon>
        <taxon>eudicotyledons</taxon>
        <taxon>Gunneridae</taxon>
        <taxon>Pentapetalae</taxon>
        <taxon>rosids</taxon>
        <taxon>fabids</taxon>
        <taxon>Fabales</taxon>
        <taxon>Fabaceae</taxon>
        <taxon>Papilionoideae</taxon>
        <taxon>50 kb inversion clade</taxon>
        <taxon>NPAAA clade</taxon>
        <taxon>indigoferoid/millettioid clade</taxon>
        <taxon>Phaseoleae</taxon>
        <taxon>Sphenostylis</taxon>
    </lineage>
</organism>
<sequence>MTDSVADLIIYIRSLIRSSNRSSNRSLKSVTKEIVTNFKGAKTKAVYKIRKHIGETKAPKKE</sequence>
<dbReference type="Proteomes" id="UP001189624">
    <property type="component" value="Chromosome 9"/>
</dbReference>
<dbReference type="Gramene" id="rna-AYBTSS11_LOCUS27612">
    <property type="protein sequence ID" value="CAJ1975487.1"/>
    <property type="gene ID" value="gene-AYBTSS11_LOCUS27612"/>
</dbReference>
<proteinExistence type="predicted"/>
<evidence type="ECO:0000313" key="1">
    <source>
        <dbReference type="EMBL" id="CAJ1975487.1"/>
    </source>
</evidence>
<gene>
    <name evidence="1" type="ORF">AYBTSS11_LOCUS27612</name>
</gene>
<dbReference type="AlphaFoldDB" id="A0AA86VP12"/>
<keyword evidence="2" id="KW-1185">Reference proteome</keyword>
<evidence type="ECO:0000313" key="2">
    <source>
        <dbReference type="Proteomes" id="UP001189624"/>
    </source>
</evidence>
<protein>
    <submittedName>
        <fullName evidence="1">Uncharacterized protein</fullName>
    </submittedName>
</protein>
<accession>A0AA86VP12</accession>
<name>A0AA86VP12_9FABA</name>